<dbReference type="SMART" id="SM00355">
    <property type="entry name" value="ZnF_C2H2"/>
    <property type="match status" value="2"/>
</dbReference>
<sequence>MFSNFAKRFRVIFANVYFMSTGFKVSNVWSMTSYNFEDTPTDDPLRMGSLNEPAFFLTDADDPNKRQMFKCSLCGNEYTWISSLRRHQLQCGNKEAKMECEFCSKKFYRRDRLKDHILVHHTNMIANCETSLTKM</sequence>
<accession>A0AAV2NL14</accession>
<dbReference type="PROSITE" id="PS50157">
    <property type="entry name" value="ZINC_FINGER_C2H2_2"/>
    <property type="match status" value="2"/>
</dbReference>
<reference evidence="3" key="1">
    <citation type="submission" date="2024-04" db="EMBL/GenBank/DDBJ databases">
        <authorList>
            <consortium name="Molecular Ecology Group"/>
        </authorList>
    </citation>
    <scope>NUCLEOTIDE SEQUENCE</scope>
</reference>
<dbReference type="SUPFAM" id="SSF57667">
    <property type="entry name" value="beta-beta-alpha zinc fingers"/>
    <property type="match status" value="1"/>
</dbReference>
<dbReference type="AlphaFoldDB" id="A0AAV2NL14"/>
<gene>
    <name evidence="3" type="ORF">LPLAT_LOCUS6102</name>
</gene>
<protein>
    <recommendedName>
        <fullName evidence="2">C2H2-type domain-containing protein</fullName>
    </recommendedName>
</protein>
<keyword evidence="1" id="KW-0862">Zinc</keyword>
<keyword evidence="4" id="KW-1185">Reference proteome</keyword>
<evidence type="ECO:0000259" key="2">
    <source>
        <dbReference type="PROSITE" id="PS50157"/>
    </source>
</evidence>
<keyword evidence="1" id="KW-0479">Metal-binding</keyword>
<proteinExistence type="predicted"/>
<dbReference type="Pfam" id="PF00096">
    <property type="entry name" value="zf-C2H2"/>
    <property type="match status" value="1"/>
</dbReference>
<dbReference type="EMBL" id="OZ034825">
    <property type="protein sequence ID" value="CAL1680006.1"/>
    <property type="molecule type" value="Genomic_DNA"/>
</dbReference>
<dbReference type="Proteomes" id="UP001497644">
    <property type="component" value="Chromosome 2"/>
</dbReference>
<evidence type="ECO:0000256" key="1">
    <source>
        <dbReference type="PROSITE-ProRule" id="PRU00042"/>
    </source>
</evidence>
<feature type="domain" description="C2H2-type" evidence="2">
    <location>
        <begin position="69"/>
        <end position="88"/>
    </location>
</feature>
<name>A0AAV2NL14_9HYME</name>
<evidence type="ECO:0000313" key="4">
    <source>
        <dbReference type="Proteomes" id="UP001497644"/>
    </source>
</evidence>
<keyword evidence="1" id="KW-0863">Zinc-finger</keyword>
<dbReference type="InterPro" id="IPR013087">
    <property type="entry name" value="Znf_C2H2_type"/>
</dbReference>
<dbReference type="InterPro" id="IPR036236">
    <property type="entry name" value="Znf_C2H2_sf"/>
</dbReference>
<evidence type="ECO:0000313" key="3">
    <source>
        <dbReference type="EMBL" id="CAL1680006.1"/>
    </source>
</evidence>
<organism evidence="3 4">
    <name type="scientific">Lasius platythorax</name>
    <dbReference type="NCBI Taxonomy" id="488582"/>
    <lineage>
        <taxon>Eukaryota</taxon>
        <taxon>Metazoa</taxon>
        <taxon>Ecdysozoa</taxon>
        <taxon>Arthropoda</taxon>
        <taxon>Hexapoda</taxon>
        <taxon>Insecta</taxon>
        <taxon>Pterygota</taxon>
        <taxon>Neoptera</taxon>
        <taxon>Endopterygota</taxon>
        <taxon>Hymenoptera</taxon>
        <taxon>Apocrita</taxon>
        <taxon>Aculeata</taxon>
        <taxon>Formicoidea</taxon>
        <taxon>Formicidae</taxon>
        <taxon>Formicinae</taxon>
        <taxon>Lasius</taxon>
        <taxon>Lasius</taxon>
    </lineage>
</organism>
<feature type="domain" description="C2H2-type" evidence="2">
    <location>
        <begin position="98"/>
        <end position="120"/>
    </location>
</feature>
<dbReference type="Gene3D" id="3.30.160.60">
    <property type="entry name" value="Classic Zinc Finger"/>
    <property type="match status" value="1"/>
</dbReference>
<dbReference type="GO" id="GO:0008270">
    <property type="term" value="F:zinc ion binding"/>
    <property type="evidence" value="ECO:0007669"/>
    <property type="project" value="UniProtKB-KW"/>
</dbReference>